<proteinExistence type="predicted"/>
<accession>A0A0G3ERN0</accession>
<dbReference type="KEGG" id="ptx:ABW99_16775"/>
<protein>
    <submittedName>
        <fullName evidence="1">Uncharacterized protein</fullName>
    </submittedName>
</protein>
<dbReference type="Proteomes" id="UP000036700">
    <property type="component" value="Chromosome"/>
</dbReference>
<evidence type="ECO:0000313" key="1">
    <source>
        <dbReference type="EMBL" id="AKJ69615.1"/>
    </source>
</evidence>
<organism evidence="1 2">
    <name type="scientific">Pandoraea thiooxydans</name>
    <dbReference type="NCBI Taxonomy" id="445709"/>
    <lineage>
        <taxon>Bacteria</taxon>
        <taxon>Pseudomonadati</taxon>
        <taxon>Pseudomonadota</taxon>
        <taxon>Betaproteobacteria</taxon>
        <taxon>Burkholderiales</taxon>
        <taxon>Burkholderiaceae</taxon>
        <taxon>Pandoraea</taxon>
    </lineage>
</organism>
<dbReference type="RefSeq" id="WP_047215530.1">
    <property type="nucleotide sequence ID" value="NZ_CP011568.3"/>
</dbReference>
<sequence>MLLNDAQTLRSRLVRAESASAGIEEANVLASKKSELAQHAARIVMLTRRNALLRNAGIQLTPVQNADKTRQLVIQIGDRFRESPKSATLVDKQRWTKLTAALTEFIVSGETQQKADWRAYFSNKLFGGVPPEQRKQTILQSLPANKSALEHYTFLYQRFNEYRNTVPSTVEAMRELHKYSEDLADIEFVENDNVPQAVREFFGATSSATGASLDLLTPEVIEWLRTNKMLTNYVVRAR</sequence>
<dbReference type="EMBL" id="CP011568">
    <property type="protein sequence ID" value="AKJ69615.1"/>
    <property type="molecule type" value="Genomic_DNA"/>
</dbReference>
<reference evidence="2" key="1">
    <citation type="submission" date="2015-06" db="EMBL/GenBank/DDBJ databases">
        <authorList>
            <person name="Lim Y.L."/>
            <person name="Ee R."/>
            <person name="Yong D."/>
            <person name="How K.Y."/>
            <person name="Yin W.F."/>
            <person name="Chan K.G."/>
        </authorList>
    </citation>
    <scope>NUCLEOTIDE SEQUENCE [LARGE SCALE GENOMIC DNA]</scope>
    <source>
        <strain evidence="2">DSM 25325</strain>
    </source>
</reference>
<dbReference type="STRING" id="445709.ABW99_16775"/>
<keyword evidence="2" id="KW-1185">Reference proteome</keyword>
<dbReference type="NCBIfam" id="NF041066">
    <property type="entry name" value="DpdI"/>
    <property type="match status" value="1"/>
</dbReference>
<gene>
    <name evidence="1" type="ORF">ABW99_16775</name>
</gene>
<dbReference type="OrthoDB" id="9130767at2"/>
<dbReference type="AlphaFoldDB" id="A0A0G3ERN0"/>
<evidence type="ECO:0000313" key="2">
    <source>
        <dbReference type="Proteomes" id="UP000036700"/>
    </source>
</evidence>
<dbReference type="PATRIC" id="fig|445709.3.peg.3543"/>
<name>A0A0G3ERN0_9BURK</name>